<sequence length="535" mass="58934">MSLAFDENGNPFIVIRDQGTKERLRGIEALRSNIQAATATTSVLKTSLGPRGLDKIIVSPHNEVTVTNDGATILKEMNVEHQVAKLLVDLSKSMDNEIGDGTTSVVVLAGCLLESALTLLDRGLHPLRIAEGFDRACDVAVHRISEIAEELPFSKDDHQLLDEVCETTLNSKIVSRFRNELARMSVEAVISIADMDRKDANLERIKVVGKVGGRLEDTQLLKGLLIDKTWSHSQMARSVADAKVAILTCPFEPPKPKTKYQVTIKDAKDYEELHQQEQQYFKDQVERLNAAGATAVMCQWGFDDEANYLLYNHNLPAVRWVLGGDIEKLAITTGAHIIQRFEDITPEKLGKAKEIKEISFGTSCEHMLLIEGASDEKCVTLLIRGGNKLMISEAERSIHDALCVARNLIRDNKIVYGGGATEIAAAIAIRNAADKDNTIYQYAMRAFANALEGIPQALAANSGYNPIETVEAIKKQQLQTGKTSLGVDAIFAGTNDMKVQKVIETAHGKTEQFRLATQIAKMVLKIDDVIEDFRL</sequence>
<dbReference type="InterPro" id="IPR012718">
    <property type="entry name" value="Chap_CCT_epsi"/>
</dbReference>
<dbReference type="InterPro" id="IPR017998">
    <property type="entry name" value="Chaperone_TCP-1"/>
</dbReference>
<dbReference type="Gene3D" id="1.10.560.10">
    <property type="entry name" value="GroEL-like equatorial domain"/>
    <property type="match status" value="1"/>
</dbReference>
<evidence type="ECO:0000256" key="8">
    <source>
        <dbReference type="ARBA" id="ARBA00033325"/>
    </source>
</evidence>
<keyword evidence="5 9" id="KW-0067">ATP-binding</keyword>
<evidence type="ECO:0000313" key="10">
    <source>
        <dbReference type="EMBL" id="KAK8837794.1"/>
    </source>
</evidence>
<dbReference type="InterPro" id="IPR027410">
    <property type="entry name" value="TCP-1-like_intermed_sf"/>
</dbReference>
<evidence type="ECO:0000256" key="2">
    <source>
        <dbReference type="ARBA" id="ARBA00008020"/>
    </source>
</evidence>
<name>A0ABR2GV35_9EUKA</name>
<comment type="similarity">
    <text evidence="2 9">Belongs to the TCP-1 chaperonin family.</text>
</comment>
<protein>
    <recommendedName>
        <fullName evidence="7">T-complex protein 1 subunit epsilon</fullName>
    </recommendedName>
    <alternativeName>
        <fullName evidence="8">CCT-epsilon</fullName>
    </alternativeName>
</protein>
<keyword evidence="4 9" id="KW-0547">Nucleotide-binding</keyword>
<dbReference type="NCBIfam" id="NF041083">
    <property type="entry name" value="thermosome_beta"/>
    <property type="match status" value="1"/>
</dbReference>
<evidence type="ECO:0000256" key="7">
    <source>
        <dbReference type="ARBA" id="ARBA00024086"/>
    </source>
</evidence>
<dbReference type="SUPFAM" id="SSF52029">
    <property type="entry name" value="GroEL apical domain-like"/>
    <property type="match status" value="1"/>
</dbReference>
<dbReference type="PROSITE" id="PS00751">
    <property type="entry name" value="TCP1_2"/>
    <property type="match status" value="1"/>
</dbReference>
<keyword evidence="3" id="KW-0963">Cytoplasm</keyword>
<evidence type="ECO:0000256" key="1">
    <source>
        <dbReference type="ARBA" id="ARBA00004496"/>
    </source>
</evidence>
<dbReference type="InterPro" id="IPR053374">
    <property type="entry name" value="TCP-1_chaperonin"/>
</dbReference>
<dbReference type="InterPro" id="IPR002194">
    <property type="entry name" value="Chaperonin_TCP-1_CS"/>
</dbReference>
<evidence type="ECO:0000256" key="5">
    <source>
        <dbReference type="ARBA" id="ARBA00022840"/>
    </source>
</evidence>
<comment type="caution">
    <text evidence="10">The sequence shown here is derived from an EMBL/GenBank/DDBJ whole genome shotgun (WGS) entry which is preliminary data.</text>
</comment>
<dbReference type="NCBIfam" id="TIGR02343">
    <property type="entry name" value="chap_CCT_epsi"/>
    <property type="match status" value="1"/>
</dbReference>
<dbReference type="Proteomes" id="UP001470230">
    <property type="component" value="Unassembled WGS sequence"/>
</dbReference>
<reference evidence="10 11" key="1">
    <citation type="submission" date="2024-04" db="EMBL/GenBank/DDBJ databases">
        <title>Tritrichomonas musculus Genome.</title>
        <authorList>
            <person name="Alves-Ferreira E."/>
            <person name="Grigg M."/>
            <person name="Lorenzi H."/>
            <person name="Galac M."/>
        </authorList>
    </citation>
    <scope>NUCLEOTIDE SEQUENCE [LARGE SCALE GENOMIC DNA]</scope>
    <source>
        <strain evidence="10 11">EAF2021</strain>
    </source>
</reference>
<dbReference type="PRINTS" id="PR00304">
    <property type="entry name" value="TCOMPLEXTCP1"/>
</dbReference>
<dbReference type="InterPro" id="IPR054827">
    <property type="entry name" value="thermosome_alpha"/>
</dbReference>
<dbReference type="InterPro" id="IPR002423">
    <property type="entry name" value="Cpn60/GroEL/TCP-1"/>
</dbReference>
<keyword evidence="11" id="KW-1185">Reference proteome</keyword>
<dbReference type="SUPFAM" id="SSF54849">
    <property type="entry name" value="GroEL-intermediate domain like"/>
    <property type="match status" value="1"/>
</dbReference>
<dbReference type="Gene3D" id="3.50.7.10">
    <property type="entry name" value="GroEL"/>
    <property type="match status" value="1"/>
</dbReference>
<dbReference type="PANTHER" id="PTHR11353">
    <property type="entry name" value="CHAPERONIN"/>
    <property type="match status" value="1"/>
</dbReference>
<evidence type="ECO:0000256" key="6">
    <source>
        <dbReference type="ARBA" id="ARBA00023186"/>
    </source>
</evidence>
<dbReference type="PROSITE" id="PS00750">
    <property type="entry name" value="TCP1_1"/>
    <property type="match status" value="1"/>
</dbReference>
<evidence type="ECO:0000256" key="3">
    <source>
        <dbReference type="ARBA" id="ARBA00022490"/>
    </source>
</evidence>
<proteinExistence type="inferred from homology"/>
<comment type="subcellular location">
    <subcellularLocation>
        <location evidence="1">Cytoplasm</location>
    </subcellularLocation>
</comment>
<dbReference type="InterPro" id="IPR027413">
    <property type="entry name" value="GROEL-like_equatorial_sf"/>
</dbReference>
<evidence type="ECO:0000256" key="9">
    <source>
        <dbReference type="RuleBase" id="RU004187"/>
    </source>
</evidence>
<dbReference type="InterPro" id="IPR027409">
    <property type="entry name" value="GroEL-like_apical_dom_sf"/>
</dbReference>
<keyword evidence="6 9" id="KW-0143">Chaperone</keyword>
<evidence type="ECO:0000313" key="11">
    <source>
        <dbReference type="Proteomes" id="UP001470230"/>
    </source>
</evidence>
<evidence type="ECO:0000256" key="4">
    <source>
        <dbReference type="ARBA" id="ARBA00022741"/>
    </source>
</evidence>
<dbReference type="Pfam" id="PF00118">
    <property type="entry name" value="Cpn60_TCP1"/>
    <property type="match status" value="1"/>
</dbReference>
<dbReference type="EMBL" id="JAPFFF010000058">
    <property type="protein sequence ID" value="KAK8837794.1"/>
    <property type="molecule type" value="Genomic_DNA"/>
</dbReference>
<dbReference type="SUPFAM" id="SSF48592">
    <property type="entry name" value="GroEL equatorial domain-like"/>
    <property type="match status" value="1"/>
</dbReference>
<gene>
    <name evidence="10" type="ORF">M9Y10_036332</name>
</gene>
<organism evidence="10 11">
    <name type="scientific">Tritrichomonas musculus</name>
    <dbReference type="NCBI Taxonomy" id="1915356"/>
    <lineage>
        <taxon>Eukaryota</taxon>
        <taxon>Metamonada</taxon>
        <taxon>Parabasalia</taxon>
        <taxon>Tritrichomonadida</taxon>
        <taxon>Tritrichomonadidae</taxon>
        <taxon>Tritrichomonas</taxon>
    </lineage>
</organism>
<accession>A0ABR2GV35</accession>
<dbReference type="Gene3D" id="3.30.260.10">
    <property type="entry name" value="TCP-1-like chaperonin intermediate domain"/>
    <property type="match status" value="1"/>
</dbReference>
<dbReference type="NCBIfam" id="NF041082">
    <property type="entry name" value="thermosome_alpha"/>
    <property type="match status" value="1"/>
</dbReference>